<keyword evidence="6" id="KW-0325">Glycoprotein</keyword>
<feature type="transmembrane region" description="Helical" evidence="9">
    <location>
        <begin position="211"/>
        <end position="234"/>
    </location>
</feature>
<dbReference type="GO" id="GO:0098552">
    <property type="term" value="C:side of membrane"/>
    <property type="evidence" value="ECO:0007669"/>
    <property type="project" value="UniProtKB-KW"/>
</dbReference>
<dbReference type="PANTHER" id="PTHR34992:SF5">
    <property type="entry name" value="ANCHORED PROTEIN, PUTATIVE (AFU_ORTHOLOGUE AFUA_6G02800)-RELATED"/>
    <property type="match status" value="1"/>
</dbReference>
<dbReference type="PANTHER" id="PTHR34992">
    <property type="entry name" value="HYPHAL ANASTAMOSIS-7 PROTEIN"/>
    <property type="match status" value="1"/>
</dbReference>
<evidence type="ECO:0000256" key="7">
    <source>
        <dbReference type="ARBA" id="ARBA00023288"/>
    </source>
</evidence>
<dbReference type="CDD" id="cd21176">
    <property type="entry name" value="LPMO_auxiliary-like"/>
    <property type="match status" value="1"/>
</dbReference>
<name>A0A4Q4TRW7_9PEZI</name>
<gene>
    <name evidence="12" type="ORF">DL764_001688</name>
</gene>
<evidence type="ECO:0000256" key="2">
    <source>
        <dbReference type="ARBA" id="ARBA00022475"/>
    </source>
</evidence>
<dbReference type="OrthoDB" id="2587363at2759"/>
<dbReference type="Proteomes" id="UP000293360">
    <property type="component" value="Unassembled WGS sequence"/>
</dbReference>
<keyword evidence="7" id="KW-0449">Lipoprotein</keyword>
<accession>A0A4Q4TRW7</accession>
<evidence type="ECO:0000256" key="1">
    <source>
        <dbReference type="ARBA" id="ARBA00004609"/>
    </source>
</evidence>
<dbReference type="AlphaFoldDB" id="A0A4Q4TRW7"/>
<feature type="compositionally biased region" description="Low complexity" evidence="8">
    <location>
        <begin position="260"/>
        <end position="273"/>
    </location>
</feature>
<organism evidence="12 13">
    <name type="scientific">Monosporascus ibericus</name>
    <dbReference type="NCBI Taxonomy" id="155417"/>
    <lineage>
        <taxon>Eukaryota</taxon>
        <taxon>Fungi</taxon>
        <taxon>Dikarya</taxon>
        <taxon>Ascomycota</taxon>
        <taxon>Pezizomycotina</taxon>
        <taxon>Sordariomycetes</taxon>
        <taxon>Xylariomycetidae</taxon>
        <taxon>Xylariales</taxon>
        <taxon>Xylariales incertae sedis</taxon>
        <taxon>Monosporascus</taxon>
    </lineage>
</organism>
<dbReference type="InterPro" id="IPR046530">
    <property type="entry name" value="BIM1-like_dom"/>
</dbReference>
<feature type="signal peptide" evidence="10">
    <location>
        <begin position="1"/>
        <end position="22"/>
    </location>
</feature>
<keyword evidence="13" id="KW-1185">Reference proteome</keyword>
<dbReference type="InterPro" id="IPR046936">
    <property type="entry name" value="BIM1-like"/>
</dbReference>
<keyword evidence="5 9" id="KW-0472">Membrane</keyword>
<dbReference type="GO" id="GO:0005886">
    <property type="term" value="C:plasma membrane"/>
    <property type="evidence" value="ECO:0007669"/>
    <property type="project" value="UniProtKB-SubCell"/>
</dbReference>
<proteinExistence type="predicted"/>
<feature type="chain" id="PRO_5020340735" description="Copper acquisition factor BIM1-like domain-containing protein" evidence="10">
    <location>
        <begin position="23"/>
        <end position="288"/>
    </location>
</feature>
<evidence type="ECO:0000256" key="9">
    <source>
        <dbReference type="SAM" id="Phobius"/>
    </source>
</evidence>
<feature type="domain" description="Copper acquisition factor BIM1-like" evidence="11">
    <location>
        <begin position="33"/>
        <end position="179"/>
    </location>
</feature>
<comment type="caution">
    <text evidence="12">The sequence shown here is derived from an EMBL/GenBank/DDBJ whole genome shotgun (WGS) entry which is preliminary data.</text>
</comment>
<protein>
    <recommendedName>
        <fullName evidence="11">Copper acquisition factor BIM1-like domain-containing protein</fullName>
    </recommendedName>
</protein>
<evidence type="ECO:0000313" key="13">
    <source>
        <dbReference type="Proteomes" id="UP000293360"/>
    </source>
</evidence>
<comment type="subcellular location">
    <subcellularLocation>
        <location evidence="1">Cell membrane</location>
        <topology evidence="1">Lipid-anchor</topology>
        <topology evidence="1">GPI-anchor</topology>
    </subcellularLocation>
</comment>
<keyword evidence="3" id="KW-0336">GPI-anchor</keyword>
<evidence type="ECO:0000313" key="12">
    <source>
        <dbReference type="EMBL" id="RYP08777.1"/>
    </source>
</evidence>
<evidence type="ECO:0000256" key="5">
    <source>
        <dbReference type="ARBA" id="ARBA00023136"/>
    </source>
</evidence>
<sequence>MFRILKTLAVVAAILCSRGVLAQHGSDDEVEDMGPAAFMWPPDREWLSYHDNVAPCGTSSGPTNRTDFPLTGGQVALVQQDESFGIQIAISYQDDPESNDDFEVLVSSDRIRELDPGHQCVNITDPPSEVGAGSNATLQIRYTSEFDNDINETYYACADITYVSARDFTYRIPCFNATEEEPEPSPTPSSPAPAENEETGGSGGGGLPGGAVAGIAIGAVAAVSLVAVVLFFLYRRDQREKRLAEHRLSNRNVKWDEDAAAGSASRSRTSGGTADSGVSVQLQDLGSR</sequence>
<evidence type="ECO:0000256" key="6">
    <source>
        <dbReference type="ARBA" id="ARBA00023180"/>
    </source>
</evidence>
<keyword evidence="9" id="KW-0812">Transmembrane</keyword>
<keyword evidence="9" id="KW-1133">Transmembrane helix</keyword>
<reference evidence="12 13" key="1">
    <citation type="submission" date="2018-06" db="EMBL/GenBank/DDBJ databases">
        <title>Complete Genomes of Monosporascus.</title>
        <authorList>
            <person name="Robinson A.J."/>
            <person name="Natvig D.O."/>
        </authorList>
    </citation>
    <scope>NUCLEOTIDE SEQUENCE [LARGE SCALE GENOMIC DNA]</scope>
    <source>
        <strain evidence="12 13">CBS 110550</strain>
    </source>
</reference>
<evidence type="ECO:0000256" key="3">
    <source>
        <dbReference type="ARBA" id="ARBA00022622"/>
    </source>
</evidence>
<evidence type="ECO:0000259" key="11">
    <source>
        <dbReference type="Pfam" id="PF20238"/>
    </source>
</evidence>
<feature type="region of interest" description="Disordered" evidence="8">
    <location>
        <begin position="178"/>
        <end position="205"/>
    </location>
</feature>
<feature type="compositionally biased region" description="Polar residues" evidence="8">
    <location>
        <begin position="276"/>
        <end position="288"/>
    </location>
</feature>
<keyword evidence="4 10" id="KW-0732">Signal</keyword>
<dbReference type="Pfam" id="PF20238">
    <property type="entry name" value="BIM1-like_dom"/>
    <property type="match status" value="1"/>
</dbReference>
<keyword evidence="2" id="KW-1003">Cell membrane</keyword>
<feature type="region of interest" description="Disordered" evidence="8">
    <location>
        <begin position="254"/>
        <end position="288"/>
    </location>
</feature>
<evidence type="ECO:0000256" key="8">
    <source>
        <dbReference type="SAM" id="MobiDB-lite"/>
    </source>
</evidence>
<evidence type="ECO:0000256" key="10">
    <source>
        <dbReference type="SAM" id="SignalP"/>
    </source>
</evidence>
<evidence type="ECO:0000256" key="4">
    <source>
        <dbReference type="ARBA" id="ARBA00022729"/>
    </source>
</evidence>
<dbReference type="STRING" id="155417.A0A4Q4TRW7"/>
<dbReference type="EMBL" id="QJNU01000055">
    <property type="protein sequence ID" value="RYP08777.1"/>
    <property type="molecule type" value="Genomic_DNA"/>
</dbReference>